<sequence length="156" mass="18182">MMKYIVLQAMWILCMIGCCTIVYGQHQCKPNRERFVGTIYYRPWTSHDLVIYDIKDLIQTAKRNCTVVHSHGAMEQADVSKYRGLPVQQGKIDVRIVFIRQTLNRVDTIGFGRGEFMMINGKLLPLDRDLLEYVAVRIPYGFAYPIFNWKQDSTAR</sequence>
<accession>A0A1M3L1V1</accession>
<name>A0A1M3L1V1_9BACT</name>
<dbReference type="EMBL" id="MKVH01000013">
    <property type="protein sequence ID" value="OJX59195.1"/>
    <property type="molecule type" value="Genomic_DNA"/>
</dbReference>
<dbReference type="Proteomes" id="UP000184233">
    <property type="component" value="Unassembled WGS sequence"/>
</dbReference>
<comment type="caution">
    <text evidence="1">The sequence shown here is derived from an EMBL/GenBank/DDBJ whole genome shotgun (WGS) entry which is preliminary data.</text>
</comment>
<protein>
    <submittedName>
        <fullName evidence="1">Uncharacterized protein</fullName>
    </submittedName>
</protein>
<evidence type="ECO:0000313" key="1">
    <source>
        <dbReference type="EMBL" id="OJX59195.1"/>
    </source>
</evidence>
<proteinExistence type="predicted"/>
<reference evidence="1 2" key="1">
    <citation type="submission" date="2016-09" db="EMBL/GenBank/DDBJ databases">
        <title>Genome-resolved meta-omics ties microbial dynamics to process performance in biotechnology for thiocyanate degradation.</title>
        <authorList>
            <person name="Kantor R.S."/>
            <person name="Huddy R.J."/>
            <person name="Iyer R."/>
            <person name="Thomas B.C."/>
            <person name="Brown C.T."/>
            <person name="Anantharaman K."/>
            <person name="Tringe S."/>
            <person name="Hettich R.L."/>
            <person name="Harrison S.T."/>
            <person name="Banfield J.F."/>
        </authorList>
    </citation>
    <scope>NUCLEOTIDE SEQUENCE [LARGE SCALE GENOMIC DNA]</scope>
    <source>
        <strain evidence="1">59-99</strain>
    </source>
</reference>
<dbReference type="AlphaFoldDB" id="A0A1M3L1V1"/>
<gene>
    <name evidence="1" type="ORF">BGO89_01895</name>
</gene>
<evidence type="ECO:0000313" key="2">
    <source>
        <dbReference type="Proteomes" id="UP000184233"/>
    </source>
</evidence>
<organism evidence="1 2">
    <name type="scientific">Candidatus Kapaibacterium thiocyanatum</name>
    <dbReference type="NCBI Taxonomy" id="1895771"/>
    <lineage>
        <taxon>Bacteria</taxon>
        <taxon>Pseudomonadati</taxon>
        <taxon>Candidatus Kapaibacteriota</taxon>
        <taxon>Candidatus Kapaibacteriia</taxon>
        <taxon>Candidatus Kapaibacteriales</taxon>
        <taxon>Candidatus Kapaibacteriaceae</taxon>
        <taxon>Candidatus Kapaibacterium</taxon>
    </lineage>
</organism>